<dbReference type="Proteomes" id="UP000732193">
    <property type="component" value="Unassembled WGS sequence"/>
</dbReference>
<evidence type="ECO:0000313" key="2">
    <source>
        <dbReference type="Proteomes" id="UP000732193"/>
    </source>
</evidence>
<reference evidence="1 2" key="1">
    <citation type="submission" date="2021-01" db="EMBL/GenBank/DDBJ databases">
        <title>Diatom-associated Roseobacters Show Island Model of Population Structure.</title>
        <authorList>
            <person name="Qu L."/>
            <person name="Feng X."/>
            <person name="Chen Y."/>
            <person name="Li L."/>
            <person name="Wang X."/>
            <person name="Hu Z."/>
            <person name="Wang H."/>
            <person name="Luo H."/>
        </authorList>
    </citation>
    <scope>NUCLEOTIDE SEQUENCE [LARGE SCALE GENOMIC DNA]</scope>
    <source>
        <strain evidence="1 2">TR60-84</strain>
    </source>
</reference>
<accession>A0AAE3B848</accession>
<keyword evidence="2" id="KW-1185">Reference proteome</keyword>
<evidence type="ECO:0008006" key="3">
    <source>
        <dbReference type="Google" id="ProtNLM"/>
    </source>
</evidence>
<dbReference type="EMBL" id="JAFBRM010000005">
    <property type="protein sequence ID" value="MBM1715201.1"/>
    <property type="molecule type" value="Genomic_DNA"/>
</dbReference>
<evidence type="ECO:0000313" key="1">
    <source>
        <dbReference type="EMBL" id="MBM1715201.1"/>
    </source>
</evidence>
<proteinExistence type="predicted"/>
<gene>
    <name evidence="1" type="ORF">JQV55_16655</name>
</gene>
<comment type="caution">
    <text evidence="1">The sequence shown here is derived from an EMBL/GenBank/DDBJ whole genome shotgun (WGS) entry which is preliminary data.</text>
</comment>
<dbReference type="AlphaFoldDB" id="A0AAE3B848"/>
<organism evidence="1 2">
    <name type="scientific">Sulfitobacter geojensis</name>
    <dbReference type="NCBI Taxonomy" id="1342299"/>
    <lineage>
        <taxon>Bacteria</taxon>
        <taxon>Pseudomonadati</taxon>
        <taxon>Pseudomonadota</taxon>
        <taxon>Alphaproteobacteria</taxon>
        <taxon>Rhodobacterales</taxon>
        <taxon>Roseobacteraceae</taxon>
        <taxon>Sulfitobacter</taxon>
    </lineage>
</organism>
<name>A0AAE3B848_9RHOB</name>
<protein>
    <recommendedName>
        <fullName evidence="3">Transposase</fullName>
    </recommendedName>
</protein>
<sequence>MPVNKYAGHLPLCCQSQTFNRDGINLERSTLAD</sequence>